<sequence length="1047" mass="116384">MEKVKLRSIRKNLLVCFFFFSCLLASAQSERTLTITGKVQNNLNQPLIGVSITNLTNQQTVSTDALGMYAIVANQGDSLQYRYVGYKSLKQRVTTSIEINVVLEGEDNSLNEVVVVGYGQQRKINSVGAQATVKVEDLKQPVANLSATLAGRIAGLVGVQRSGLPGSNSADVWIRGISTFNSQNSASPLIVVDGVQGRDLNAFDPEDIASLTILKDASSTAVYGAQGANGVILITTKKGRTGKPTLMFNYNQGMVNFTKTPELTNAEQYMRLRNEAMVASGLAPEYSQEYIDNTLNGIDPYLYPNVNWMDEIFKGASYNRRANFSARGGSESTQYYSSIAYYDESSLLNMDALQNYKADSRFRRYNFTSNIDMDWTKTTKFSLGIQGYITNTNYPNAQTDITATSNNSPAGGVQSIFGRVMQATPVLYPLMYPGNLVPAVNQSSDAQPNPYALATQTGYINNFRSQVYSNARISQQLDVVTRGLNAYAMFSFDTNNSHSIARHRMRNTYTIDRANPYLEDGSLNLVLLSNGSDDLGYRRTNNGTRQFYFEGGTNYNRQFGRHDVTGLLLYTQTDEVRAFASDLTASLPFRTQRIVGRANYLYDDRYAAEFNFAYDGSENFVPSRRFGFFPSFGVGWILSNEKFFENAKETFQMVKLRYSNGITGSGGGGRRFGFLTIVSTGATGYSFYDMSSATNKGYGGVAISDYGYDVTWAESHKHDIGLEFTTLKGKLNVTVDWFKENRSGIFLQRGSLPNYLGLQNQPFGNLGIIKNQGFDGTIALEGAQWGQTTWSFNGTFSYNKDQVIDNDNPTQLYPYLERRGRNFLANYGYVADGLFQSQGEIDNHADQSELGTQRVGDIRYKDLNGDGVINSYDQTKIGNGDVPNWVYGAGFNVSYKGFYFGAFFQGINGANRVLSGDGILPFNNSTGPERSNLYAMAESRWTPENPSEDVFYPRLGYGNSINKNNSVASTWWVKDIDFLRLKTVDLGYNLRGEKLKTIGVKSARIYAQGVNLLYWSKFKLWDPELNTGNGSSYPNTRTFSLGIQANF</sequence>
<dbReference type="InterPro" id="IPR012910">
    <property type="entry name" value="Plug_dom"/>
</dbReference>
<evidence type="ECO:0000313" key="5">
    <source>
        <dbReference type="Proteomes" id="UP000620550"/>
    </source>
</evidence>
<accession>A0ABQ3HXR9</accession>
<comment type="subcellular location">
    <subcellularLocation>
        <location evidence="1">Cell outer membrane</location>
        <topology evidence="1">Multi-pass membrane protein</topology>
    </subcellularLocation>
</comment>
<keyword evidence="1" id="KW-0812">Transmembrane</keyword>
<comment type="similarity">
    <text evidence="1">Belongs to the TonB-dependent receptor family.</text>
</comment>
<dbReference type="PROSITE" id="PS51257">
    <property type="entry name" value="PROKAR_LIPOPROTEIN"/>
    <property type="match status" value="1"/>
</dbReference>
<keyword evidence="1" id="KW-0813">Transport</keyword>
<protein>
    <submittedName>
        <fullName evidence="4">SusC/RagA family TonB-linked outer membrane protein</fullName>
    </submittedName>
</protein>
<dbReference type="SUPFAM" id="SSF56935">
    <property type="entry name" value="Porins"/>
    <property type="match status" value="1"/>
</dbReference>
<evidence type="ECO:0000256" key="1">
    <source>
        <dbReference type="PROSITE-ProRule" id="PRU01360"/>
    </source>
</evidence>
<dbReference type="InterPro" id="IPR008969">
    <property type="entry name" value="CarboxyPept-like_regulatory"/>
</dbReference>
<feature type="domain" description="TonB-dependent receptor plug" evidence="3">
    <location>
        <begin position="127"/>
        <end position="231"/>
    </location>
</feature>
<evidence type="ECO:0000256" key="2">
    <source>
        <dbReference type="SAM" id="SignalP"/>
    </source>
</evidence>
<dbReference type="Gene3D" id="2.170.130.10">
    <property type="entry name" value="TonB-dependent receptor, plug domain"/>
    <property type="match status" value="1"/>
</dbReference>
<dbReference type="InterPro" id="IPR037066">
    <property type="entry name" value="Plug_dom_sf"/>
</dbReference>
<keyword evidence="1" id="KW-0472">Membrane</keyword>
<dbReference type="Pfam" id="PF13715">
    <property type="entry name" value="CarbopepD_reg_2"/>
    <property type="match status" value="1"/>
</dbReference>
<keyword evidence="1" id="KW-0998">Cell outer membrane</keyword>
<keyword evidence="2" id="KW-0732">Signal</keyword>
<reference evidence="5" key="1">
    <citation type="journal article" date="2019" name="Int. J. Syst. Evol. Microbiol.">
        <title>The Global Catalogue of Microorganisms (GCM) 10K type strain sequencing project: providing services to taxonomists for standard genome sequencing and annotation.</title>
        <authorList>
            <consortium name="The Broad Institute Genomics Platform"/>
            <consortium name="The Broad Institute Genome Sequencing Center for Infectious Disease"/>
            <person name="Wu L."/>
            <person name="Ma J."/>
        </authorList>
    </citation>
    <scope>NUCLEOTIDE SEQUENCE [LARGE SCALE GENOMIC DNA]</scope>
    <source>
        <strain evidence="5">CGMCC 1.12966</strain>
    </source>
</reference>
<keyword evidence="5" id="KW-1185">Reference proteome</keyword>
<dbReference type="InterPro" id="IPR023996">
    <property type="entry name" value="TonB-dep_OMP_SusC/RagA"/>
</dbReference>
<name>A0ABQ3HXR9_9SPHI</name>
<keyword evidence="1" id="KW-1134">Transmembrane beta strand</keyword>
<evidence type="ECO:0000313" key="4">
    <source>
        <dbReference type="EMBL" id="GHE36577.1"/>
    </source>
</evidence>
<dbReference type="InterPro" id="IPR039426">
    <property type="entry name" value="TonB-dep_rcpt-like"/>
</dbReference>
<dbReference type="PROSITE" id="PS52016">
    <property type="entry name" value="TONB_DEPENDENT_REC_3"/>
    <property type="match status" value="1"/>
</dbReference>
<evidence type="ECO:0000259" key="3">
    <source>
        <dbReference type="Pfam" id="PF07715"/>
    </source>
</evidence>
<feature type="chain" id="PRO_5046693077" evidence="2">
    <location>
        <begin position="28"/>
        <end position="1047"/>
    </location>
</feature>
<proteinExistence type="inferred from homology"/>
<dbReference type="NCBIfam" id="TIGR04056">
    <property type="entry name" value="OMP_RagA_SusC"/>
    <property type="match status" value="1"/>
</dbReference>
<dbReference type="InterPro" id="IPR023997">
    <property type="entry name" value="TonB-dep_OMP_SusC/RagA_CS"/>
</dbReference>
<dbReference type="SUPFAM" id="SSF49464">
    <property type="entry name" value="Carboxypeptidase regulatory domain-like"/>
    <property type="match status" value="1"/>
</dbReference>
<organism evidence="4 5">
    <name type="scientific">Sphingobacterium griseoflavum</name>
    <dbReference type="NCBI Taxonomy" id="1474952"/>
    <lineage>
        <taxon>Bacteria</taxon>
        <taxon>Pseudomonadati</taxon>
        <taxon>Bacteroidota</taxon>
        <taxon>Sphingobacteriia</taxon>
        <taxon>Sphingobacteriales</taxon>
        <taxon>Sphingobacteriaceae</taxon>
        <taxon>Sphingobacterium</taxon>
    </lineage>
</organism>
<gene>
    <name evidence="4" type="ORF">GCM10017764_19630</name>
</gene>
<dbReference type="NCBIfam" id="TIGR04057">
    <property type="entry name" value="SusC_RagA_signa"/>
    <property type="match status" value="1"/>
</dbReference>
<comment type="caution">
    <text evidence="4">The sequence shown here is derived from an EMBL/GenBank/DDBJ whole genome shotgun (WGS) entry which is preliminary data.</text>
</comment>
<feature type="signal peptide" evidence="2">
    <location>
        <begin position="1"/>
        <end position="27"/>
    </location>
</feature>
<dbReference type="Pfam" id="PF07715">
    <property type="entry name" value="Plug"/>
    <property type="match status" value="1"/>
</dbReference>
<dbReference type="Proteomes" id="UP000620550">
    <property type="component" value="Unassembled WGS sequence"/>
</dbReference>
<dbReference type="RefSeq" id="WP_189626493.1">
    <property type="nucleotide sequence ID" value="NZ_BNAF01000007.1"/>
</dbReference>
<dbReference type="EMBL" id="BNAF01000007">
    <property type="protein sequence ID" value="GHE36577.1"/>
    <property type="molecule type" value="Genomic_DNA"/>
</dbReference>